<reference evidence="3 4" key="1">
    <citation type="submission" date="2011-04" db="EMBL/GenBank/DDBJ databases">
        <authorList>
            <person name="Muzny D."/>
            <person name="Qin X."/>
            <person name="Deng J."/>
            <person name="Jiang H."/>
            <person name="Liu Y."/>
            <person name="Qu J."/>
            <person name="Song X.-Z."/>
            <person name="Zhang L."/>
            <person name="Thornton R."/>
            <person name="Coyle M."/>
            <person name="Francisco L."/>
            <person name="Jackson L."/>
            <person name="Javaid M."/>
            <person name="Korchina V."/>
            <person name="Kovar C."/>
            <person name="Mata R."/>
            <person name="Mathew T."/>
            <person name="Ngo R."/>
            <person name="Nguyen L."/>
            <person name="Nguyen N."/>
            <person name="Okwuonu G."/>
            <person name="Ongeri F."/>
            <person name="Pham C."/>
            <person name="Simmons D."/>
            <person name="Wilczek-Boney K."/>
            <person name="Hale W."/>
            <person name="Jakkamsetti A."/>
            <person name="Pham P."/>
            <person name="Ruth R."/>
            <person name="San Lucas F."/>
            <person name="Warren J."/>
            <person name="Zhang J."/>
            <person name="Zhao Z."/>
            <person name="Zhou C."/>
            <person name="Zhu D."/>
            <person name="Lee S."/>
            <person name="Bess C."/>
            <person name="Blankenburg K."/>
            <person name="Forbes L."/>
            <person name="Fu Q."/>
            <person name="Gubbala S."/>
            <person name="Hirani K."/>
            <person name="Jayaseelan J.C."/>
            <person name="Lara F."/>
            <person name="Munidasa M."/>
            <person name="Palculict T."/>
            <person name="Patil S."/>
            <person name="Pu L.-L."/>
            <person name="Saada N."/>
            <person name="Tang L."/>
            <person name="Weissenberger G."/>
            <person name="Zhu Y."/>
            <person name="Hemphill L."/>
            <person name="Shang Y."/>
            <person name="Youmans B."/>
            <person name="Ayvaz T."/>
            <person name="Ross M."/>
            <person name="Santibanez J."/>
            <person name="Aqrawi P."/>
            <person name="Gross S."/>
            <person name="Joshi V."/>
            <person name="Fowler G."/>
            <person name="Nazareth L."/>
            <person name="Reid J."/>
            <person name="Worley K."/>
            <person name="Petrosino J."/>
            <person name="Highlander S."/>
            <person name="Gibbs R."/>
        </authorList>
    </citation>
    <scope>NUCLEOTIDE SEQUENCE [LARGE SCALE GENOMIC DNA]</scope>
    <source>
        <strain evidence="3 4">2681</strain>
    </source>
</reference>
<dbReference type="PANTHER" id="PTHR21666">
    <property type="entry name" value="PEPTIDASE-RELATED"/>
    <property type="match status" value="1"/>
</dbReference>
<dbReference type="AlphaFoldDB" id="F9DR99"/>
<dbReference type="eggNOG" id="COG0739">
    <property type="taxonomic scope" value="Bacteria"/>
</dbReference>
<evidence type="ECO:0000259" key="2">
    <source>
        <dbReference type="Pfam" id="PF01551"/>
    </source>
</evidence>
<accession>F9DR99</accession>
<dbReference type="STRING" id="759851.SAMN04244570_1372"/>
<dbReference type="PANTHER" id="PTHR21666:SF291">
    <property type="entry name" value="STAGE II SPORULATION PROTEIN Q"/>
    <property type="match status" value="1"/>
</dbReference>
<evidence type="ECO:0000313" key="4">
    <source>
        <dbReference type="Proteomes" id="UP000005316"/>
    </source>
</evidence>
<evidence type="ECO:0000256" key="1">
    <source>
        <dbReference type="SAM" id="Phobius"/>
    </source>
</evidence>
<comment type="caution">
    <text evidence="3">The sequence shown here is derived from an EMBL/GenBank/DDBJ whole genome shotgun (WGS) entry which is preliminary data.</text>
</comment>
<evidence type="ECO:0000313" key="3">
    <source>
        <dbReference type="EMBL" id="EGQ26642.1"/>
    </source>
</evidence>
<feature type="transmembrane region" description="Helical" evidence="1">
    <location>
        <begin position="21"/>
        <end position="42"/>
    </location>
</feature>
<dbReference type="SUPFAM" id="SSF51261">
    <property type="entry name" value="Duplicated hybrid motif"/>
    <property type="match status" value="1"/>
</dbReference>
<proteinExistence type="predicted"/>
<dbReference type="InterPro" id="IPR050570">
    <property type="entry name" value="Cell_wall_metabolism_enzyme"/>
</dbReference>
<dbReference type="Gene3D" id="2.70.70.10">
    <property type="entry name" value="Glucose Permease (Domain IIA)"/>
    <property type="match status" value="1"/>
</dbReference>
<name>F9DR99_9BACL</name>
<dbReference type="EMBL" id="AFPZ01000036">
    <property type="protein sequence ID" value="EGQ26642.1"/>
    <property type="molecule type" value="Genomic_DNA"/>
</dbReference>
<dbReference type="GO" id="GO:0004222">
    <property type="term" value="F:metalloendopeptidase activity"/>
    <property type="evidence" value="ECO:0007669"/>
    <property type="project" value="TreeGrafter"/>
</dbReference>
<dbReference type="HOGENOM" id="CLU_077337_1_0_9"/>
<protein>
    <submittedName>
        <fullName evidence="3">Stage II sporulation protein Q</fullName>
    </submittedName>
</protein>
<keyword evidence="1" id="KW-0812">Transmembrane</keyword>
<organism evidence="3 4">
    <name type="scientific">Sporosarcina newyorkensis 2681</name>
    <dbReference type="NCBI Taxonomy" id="1027292"/>
    <lineage>
        <taxon>Bacteria</taxon>
        <taxon>Bacillati</taxon>
        <taxon>Bacillota</taxon>
        <taxon>Bacilli</taxon>
        <taxon>Bacillales</taxon>
        <taxon>Caryophanaceae</taxon>
        <taxon>Sporosarcina</taxon>
    </lineage>
</organism>
<gene>
    <name evidence="3" type="primary">spoIIQ</name>
    <name evidence="3" type="ORF">HMPREF9372_1329</name>
</gene>
<dbReference type="Proteomes" id="UP000005316">
    <property type="component" value="Unassembled WGS sequence"/>
</dbReference>
<sequence>MTMREEKPKAPSQENKKMKNGWFWPAIYTGVALLFIGMVWGYSAMTTKDEAVTSDVAKLDQPNDEVTVETNAANETLKYPFHEDQLDQVAILQEFYDPTAEESVREKALLVFKQSYVTSKGLSLSMDGQPFEVVAALSGTVEAVVADSFKGSEIRLKHADGMTTVYSSLTGVLVKEGEEIQQGQVLATTTQNDWNPEAGVHLQFEVQKDGVAVNPHDYLAF</sequence>
<keyword evidence="1" id="KW-0472">Membrane</keyword>
<keyword evidence="1" id="KW-1133">Transmembrane helix</keyword>
<dbReference type="InterPro" id="IPR016047">
    <property type="entry name" value="M23ase_b-sheet_dom"/>
</dbReference>
<dbReference type="CDD" id="cd12797">
    <property type="entry name" value="M23_peptidase"/>
    <property type="match status" value="1"/>
</dbReference>
<feature type="domain" description="M23ase beta-sheet core" evidence="2">
    <location>
        <begin position="120"/>
        <end position="215"/>
    </location>
</feature>
<dbReference type="InterPro" id="IPR011055">
    <property type="entry name" value="Dup_hybrid_motif"/>
</dbReference>
<dbReference type="Pfam" id="PF01551">
    <property type="entry name" value="Peptidase_M23"/>
    <property type="match status" value="1"/>
</dbReference>